<evidence type="ECO:0000313" key="4">
    <source>
        <dbReference type="Proteomes" id="UP000017836"/>
    </source>
</evidence>
<dbReference type="PANTHER" id="PTHR31447">
    <property type="entry name" value="HYDROXYPROLINE-RICH GLYCOPROTEIN FAMILY PROTEIN-RELATED"/>
    <property type="match status" value="1"/>
</dbReference>
<keyword evidence="4" id="KW-1185">Reference proteome</keyword>
<protein>
    <submittedName>
        <fullName evidence="3">Uncharacterized protein</fullName>
    </submittedName>
</protein>
<organism evidence="3 4">
    <name type="scientific">Amborella trichopoda</name>
    <dbReference type="NCBI Taxonomy" id="13333"/>
    <lineage>
        <taxon>Eukaryota</taxon>
        <taxon>Viridiplantae</taxon>
        <taxon>Streptophyta</taxon>
        <taxon>Embryophyta</taxon>
        <taxon>Tracheophyta</taxon>
        <taxon>Spermatophyta</taxon>
        <taxon>Magnoliopsida</taxon>
        <taxon>Amborellales</taxon>
        <taxon>Amborellaceae</taxon>
        <taxon>Amborella</taxon>
    </lineage>
</organism>
<dbReference type="OrthoDB" id="271595at2759"/>
<dbReference type="EMBL" id="KI394136">
    <property type="protein sequence ID" value="ERN04880.1"/>
    <property type="molecule type" value="Genomic_DNA"/>
</dbReference>
<comment type="similarity">
    <text evidence="1">Belongs to the alkB family.</text>
</comment>
<dbReference type="GO" id="GO:0006402">
    <property type="term" value="P:mRNA catabolic process"/>
    <property type="evidence" value="ECO:0007669"/>
    <property type="project" value="InterPro"/>
</dbReference>
<name>U5CLH7_AMBTC</name>
<dbReference type="GO" id="GO:0003729">
    <property type="term" value="F:mRNA binding"/>
    <property type="evidence" value="ECO:0007669"/>
    <property type="project" value="InterPro"/>
</dbReference>
<dbReference type="Gene3D" id="2.60.120.590">
    <property type="entry name" value="Alpha-ketoglutarate-dependent dioxygenase AlkB-like"/>
    <property type="match status" value="1"/>
</dbReference>
<dbReference type="PANTHER" id="PTHR31447:SF2">
    <property type="entry name" value="RNA DEMETHYLASE ALKBH10B"/>
    <property type="match status" value="1"/>
</dbReference>
<dbReference type="KEGG" id="atr:18433047"/>
<evidence type="ECO:0000256" key="2">
    <source>
        <dbReference type="SAM" id="MobiDB-lite"/>
    </source>
</evidence>
<dbReference type="Gramene" id="ERN04880">
    <property type="protein sequence ID" value="ERN04880"/>
    <property type="gene ID" value="AMTR_s02191p00008430"/>
</dbReference>
<reference evidence="4" key="1">
    <citation type="journal article" date="2013" name="Science">
        <title>The Amborella genome and the evolution of flowering plants.</title>
        <authorList>
            <consortium name="Amborella Genome Project"/>
        </authorList>
    </citation>
    <scope>NUCLEOTIDE SEQUENCE [LARGE SCALE GENOMIC DNA]</scope>
</reference>
<accession>U5CLH7</accession>
<gene>
    <name evidence="3" type="ORF">AMTR_s02191p00008430</name>
</gene>
<sequence>MNVPSQSSEFEVAANILNHWLPFLSQDLCSTCINTLHQRIHAIASGDLQDVPEFITNQSDCSPKSLESGKNSCEPDHDSQDVPEFITNQSDCSPKSLESGKNSCEPDHDSAANPSPTPRMSWADMVQEEELEDQEEVSSQSWGDPIEEVTGPSVESQQKPVMLSRDDREYLRFMRVVRKKDFICLERVNGKIVNILGGLELHVGVFSLAEQKRIINHVDELQEMGRKGQLR</sequence>
<feature type="non-terminal residue" evidence="3">
    <location>
        <position position="231"/>
    </location>
</feature>
<dbReference type="AlphaFoldDB" id="U5CLH7"/>
<evidence type="ECO:0000313" key="3">
    <source>
        <dbReference type="EMBL" id="ERN04880.1"/>
    </source>
</evidence>
<dbReference type="InterPro" id="IPR044842">
    <property type="entry name" value="ALKBH9B/ALKBH10B-like"/>
</dbReference>
<proteinExistence type="inferred from homology"/>
<dbReference type="HOGENOM" id="CLU_1158025_0_0_1"/>
<evidence type="ECO:0000256" key="1">
    <source>
        <dbReference type="ARBA" id="ARBA00007879"/>
    </source>
</evidence>
<dbReference type="eggNOG" id="KOG4176">
    <property type="taxonomic scope" value="Eukaryota"/>
</dbReference>
<dbReference type="Proteomes" id="UP000017836">
    <property type="component" value="Unassembled WGS sequence"/>
</dbReference>
<dbReference type="GO" id="GO:0032451">
    <property type="term" value="F:demethylase activity"/>
    <property type="evidence" value="ECO:0007669"/>
    <property type="project" value="InterPro"/>
</dbReference>
<dbReference type="InterPro" id="IPR037151">
    <property type="entry name" value="AlkB-like_sf"/>
</dbReference>
<feature type="region of interest" description="Disordered" evidence="2">
    <location>
        <begin position="55"/>
        <end position="161"/>
    </location>
</feature>
<feature type="compositionally biased region" description="Acidic residues" evidence="2">
    <location>
        <begin position="126"/>
        <end position="136"/>
    </location>
</feature>